<dbReference type="Gene3D" id="1.20.120.450">
    <property type="entry name" value="dinb family like domain"/>
    <property type="match status" value="1"/>
</dbReference>
<dbReference type="Proteomes" id="UP000580839">
    <property type="component" value="Unassembled WGS sequence"/>
</dbReference>
<comment type="caution">
    <text evidence="2">The sequence shown here is derived from an EMBL/GenBank/DDBJ whole genome shotgun (WGS) entry which is preliminary data.</text>
</comment>
<sequence length="182" mass="19937">MSELTYRAADAKAQAGAYTAALVAALDAREPLDVLRATAAALRTGIDGMTPEQRATPEAPGKWSVLQLLQHLADSEVVGAYRFRLVLSQERPPLIGYDQDHWTSRLHVGDTDAEEVLSRFTLLRASTLRVLESLSTAELQRVGLHEERGEESIARMMDLYAGHDVVHLKQLARIRAAVVGPA</sequence>
<feature type="domain" description="DinB-like" evidence="1">
    <location>
        <begin position="35"/>
        <end position="171"/>
    </location>
</feature>
<dbReference type="AlphaFoldDB" id="A0A849SGQ0"/>
<dbReference type="Pfam" id="PF12867">
    <property type="entry name" value="DinB_2"/>
    <property type="match status" value="1"/>
</dbReference>
<evidence type="ECO:0000313" key="2">
    <source>
        <dbReference type="EMBL" id="NOT34552.1"/>
    </source>
</evidence>
<dbReference type="SUPFAM" id="SSF109854">
    <property type="entry name" value="DinB/YfiT-like putative metalloenzymes"/>
    <property type="match status" value="1"/>
</dbReference>
<proteinExistence type="predicted"/>
<evidence type="ECO:0000313" key="3">
    <source>
        <dbReference type="Proteomes" id="UP000580839"/>
    </source>
</evidence>
<dbReference type="InterPro" id="IPR024775">
    <property type="entry name" value="DinB-like"/>
</dbReference>
<reference evidence="2 3" key="1">
    <citation type="submission" date="2020-04" db="EMBL/GenBank/DDBJ databases">
        <title>Metagenomic profiling of ammonia- and methane-oxidizing microorganisms in a Dutch drinking water treatment plant.</title>
        <authorList>
            <person name="Poghosyan L."/>
            <person name="Leucker S."/>
        </authorList>
    </citation>
    <scope>NUCLEOTIDE SEQUENCE [LARGE SCALE GENOMIC DNA]</scope>
    <source>
        <strain evidence="2">S-RSF-IL-03</strain>
    </source>
</reference>
<protein>
    <submittedName>
        <fullName evidence="2">DUF664 domain-containing protein</fullName>
    </submittedName>
</protein>
<accession>A0A849SGQ0</accession>
<evidence type="ECO:0000259" key="1">
    <source>
        <dbReference type="Pfam" id="PF12867"/>
    </source>
</evidence>
<gene>
    <name evidence="2" type="ORF">HOP12_10320</name>
</gene>
<dbReference type="InterPro" id="IPR034660">
    <property type="entry name" value="DinB/YfiT-like"/>
</dbReference>
<dbReference type="EMBL" id="JABFRW010000131">
    <property type="protein sequence ID" value="NOT34552.1"/>
    <property type="molecule type" value="Genomic_DNA"/>
</dbReference>
<name>A0A849SGQ0_UNCEI</name>
<organism evidence="2 3">
    <name type="scientific">Eiseniibacteriota bacterium</name>
    <dbReference type="NCBI Taxonomy" id="2212470"/>
    <lineage>
        <taxon>Bacteria</taxon>
        <taxon>Candidatus Eiseniibacteriota</taxon>
    </lineage>
</organism>